<comment type="similarity">
    <text evidence="3 12">Belongs to the glycosyltransferase 22 family.</text>
</comment>
<keyword evidence="13" id="KW-0732">Signal</keyword>
<feature type="transmembrane region" description="Helical" evidence="12">
    <location>
        <begin position="248"/>
        <end position="272"/>
    </location>
</feature>
<feature type="transmembrane region" description="Helical" evidence="12">
    <location>
        <begin position="301"/>
        <end position="321"/>
    </location>
</feature>
<evidence type="ECO:0000256" key="8">
    <source>
        <dbReference type="ARBA" id="ARBA00022989"/>
    </source>
</evidence>
<proteinExistence type="evidence at transcript level"/>
<feature type="transmembrane region" description="Helical" evidence="12">
    <location>
        <begin position="279"/>
        <end position="295"/>
    </location>
</feature>
<comment type="subcellular location">
    <subcellularLocation>
        <location evidence="1 12">Endoplasmic reticulum membrane</location>
        <topology evidence="1 12">Multi-pass membrane protein</topology>
    </subcellularLocation>
</comment>
<feature type="chain" id="PRO_5012384415" description="Mannosyltransferase" evidence="13">
    <location>
        <begin position="16"/>
        <end position="655"/>
    </location>
</feature>
<dbReference type="PANTHER" id="PTHR22760:SF1">
    <property type="entry name" value="DOL-P-MAN:MAN(7)GLCNAC(2)-PP-DOL ALPHA-1,6-MANNOSYLTRANSFERASE"/>
    <property type="match status" value="1"/>
</dbReference>
<keyword evidence="5 14" id="KW-0808">Transferase</keyword>
<dbReference type="GO" id="GO:0005789">
    <property type="term" value="C:endoplasmic reticulum membrane"/>
    <property type="evidence" value="ECO:0007669"/>
    <property type="project" value="UniProtKB-SubCell"/>
</dbReference>
<dbReference type="AlphaFoldDB" id="U5EW52"/>
<feature type="signal peptide" evidence="13">
    <location>
        <begin position="1"/>
        <end position="15"/>
    </location>
</feature>
<comment type="pathway">
    <text evidence="2">Protein modification; protein glycosylation.</text>
</comment>
<accession>U5EW52</accession>
<dbReference type="EC" id="2.4.1.-" evidence="12"/>
<organism evidence="14">
    <name type="scientific">Corethrella appendiculata</name>
    <dbReference type="NCBI Taxonomy" id="1370023"/>
    <lineage>
        <taxon>Eukaryota</taxon>
        <taxon>Metazoa</taxon>
        <taxon>Ecdysozoa</taxon>
        <taxon>Arthropoda</taxon>
        <taxon>Hexapoda</taxon>
        <taxon>Insecta</taxon>
        <taxon>Pterygota</taxon>
        <taxon>Neoptera</taxon>
        <taxon>Endopterygota</taxon>
        <taxon>Diptera</taxon>
        <taxon>Nematocera</taxon>
        <taxon>Culicoidea</taxon>
        <taxon>Chaoboridae</taxon>
        <taxon>Corethrella</taxon>
    </lineage>
</organism>
<comment type="function">
    <text evidence="10">Mannosyltransferase that operates in the biosynthetic pathway of dolichol-linked oligosaccharides, the glycan precursors employed in protein asparagine (N)-glycosylation. The assembly of dolichol-linked oligosaccharides begins on the cytosolic side of the endoplasmic reticulum membrane and finishes in its lumen. The sequential addition of sugars to dolichol pyrophosphate produces dolichol-linked oligosaccharides containing fourteen sugars, including two GlcNAcs, nine mannoses and three glucoses. Once assembled, the oligosaccharide is transferred from the lipid to nascent proteins by oligosaccharyltransferases. In the lumen of the endoplasmic reticulum, adds the eighth mannose residue in an alpha-1,6 linkage onto Man(7)GlcNAc(2)-PP-dolichol to produce Man(8)GlcNAc(2)-PP-dolichol.</text>
</comment>
<keyword evidence="6 12" id="KW-0812">Transmembrane</keyword>
<evidence type="ECO:0000313" key="14">
    <source>
        <dbReference type="EMBL" id="JAB58284.1"/>
    </source>
</evidence>
<keyword evidence="4 12" id="KW-0328">Glycosyltransferase</keyword>
<evidence type="ECO:0000256" key="11">
    <source>
        <dbReference type="ARBA" id="ARBA00048899"/>
    </source>
</evidence>
<dbReference type="InterPro" id="IPR005599">
    <property type="entry name" value="GPI_mannosylTrfase"/>
</dbReference>
<comment type="catalytic activity">
    <reaction evidence="11">
        <text>an alpha-D-Man-(1-&gt;2)-alpha-D-Man-(1-&gt;2)-alpha-D-Man-(1-&gt;3)-[alpha-D-Man-(1-&gt;2)-alpha-D-Man-(1-&gt;3)-alpha-D-Man-(1-&gt;6)]-beta-D-Man-(1-&gt;4)-beta-D-GlcNAc-(1-&gt;4)-alpha-D-GlcNAc-diphospho-di-trans,poly-cis-dolichol + a di-trans,poly-cis-dolichyl beta-D-mannosyl phosphate = an alpha-D-Man-(1-&gt;2)-alpha-D-Man-(1-&gt;2)-alpha-D-Man-(1-&gt;3)-[alpha-D-Man-(1-&gt;2)-alpha-D-Man-(1-&gt;3)-[alpha-D-Man-(1-&gt;6)]-alpha-D-Man-(1-&gt;6)]-beta-D-Man-(1-&gt;4)-beta-D-GlcNAc-(1-&gt;4)-alpha-D-GlcNAc-diphospho-di-trans,poly-cis-dolichol + a di-trans,poly-cis-dolichyl phosphate + H(+)</text>
        <dbReference type="Rhea" id="RHEA:29535"/>
        <dbReference type="Rhea" id="RHEA-COMP:19498"/>
        <dbReference type="Rhea" id="RHEA-COMP:19501"/>
        <dbReference type="Rhea" id="RHEA-COMP:19518"/>
        <dbReference type="Rhea" id="RHEA-COMP:19519"/>
        <dbReference type="ChEBI" id="CHEBI:15378"/>
        <dbReference type="ChEBI" id="CHEBI:57683"/>
        <dbReference type="ChEBI" id="CHEBI:58211"/>
        <dbReference type="ChEBI" id="CHEBI:132517"/>
        <dbReference type="ChEBI" id="CHEBI:132519"/>
        <dbReference type="EC" id="2.4.1.260"/>
    </reaction>
    <physiologicalReaction direction="left-to-right" evidence="11">
        <dbReference type="Rhea" id="RHEA:29536"/>
    </physiologicalReaction>
</comment>
<keyword evidence="9 12" id="KW-0472">Membrane</keyword>
<dbReference type="Pfam" id="PF03901">
    <property type="entry name" value="Glyco_transf_22"/>
    <property type="match status" value="1"/>
</dbReference>
<feature type="transmembrane region" description="Helical" evidence="12">
    <location>
        <begin position="138"/>
        <end position="154"/>
    </location>
</feature>
<reference evidence="14" key="1">
    <citation type="journal article" date="2014" name="Insect Biochem. Mol. Biol.">
        <title>An insight into the sialome of the frog biting fly, Corethrella appendiculata.</title>
        <authorList>
            <person name="Ribeiro J.M.C."/>
            <person name="Chagas A.C."/>
            <person name="Pham V.M."/>
            <person name="Lounibos L.P."/>
            <person name="Calvo E."/>
        </authorList>
    </citation>
    <scope>NUCLEOTIDE SEQUENCE</scope>
    <source>
        <tissue evidence="14">Salivary glands</tissue>
    </source>
</reference>
<evidence type="ECO:0000256" key="7">
    <source>
        <dbReference type="ARBA" id="ARBA00022824"/>
    </source>
</evidence>
<evidence type="ECO:0000256" key="1">
    <source>
        <dbReference type="ARBA" id="ARBA00004477"/>
    </source>
</evidence>
<protein>
    <recommendedName>
        <fullName evidence="12">Mannosyltransferase</fullName>
        <ecNumber evidence="12">2.4.1.-</ecNumber>
    </recommendedName>
</protein>
<evidence type="ECO:0000256" key="3">
    <source>
        <dbReference type="ARBA" id="ARBA00007063"/>
    </source>
</evidence>
<dbReference type="EMBL" id="GANO01001587">
    <property type="protein sequence ID" value="JAB58284.1"/>
    <property type="molecule type" value="mRNA"/>
</dbReference>
<sequence>MGLLVFLIAAAQVLYTPFTKVEESFNVQAIHDLLYHQTNLTNYDHNEFPGVVPRTFVGPIVISACIAPFSLLFEELEINKFWSQYLARLILAGFVVYAWNNLRTSIQQKFGYSVAIWFTLITITQFHFMFYMSRPLPNIMALPLAILAINYWLNRSKKRFIVSSGAAIIIFRAELVILLGLYLLYDIYFQRISIKELLKTAIPAGILLILLTVTVDSIFWQRLTWPEAEVFWFNTVLNKSSEWGVSPFLWYIYSALPRALGLSFLLVPFGLYLEPRVRSLVIPAIVFVFMFSLLPHKELRFIIYVLPLMNVAAACFCHRIWINRGKSLFYSFLSLITVGHLIGNILLTMFLLVISGTNYPGGVAMSRLHRIAAGESNVAIHIDNLAAQTGVSRFTEINPDWIYDKEEHLKACDKKLLKFDYLLIEAKDKYSHEMRIFSQTHEILEFIECFYSIGLQMRSFPVRIKTRPCIYILQRKPNADKISIDYYEMMEHEENGETGGSSGLPIEVSEDIDLLNRIDEIIDDDFMEPQSEDANYQSNLQQPTEDIVGDAEEEDDNETYPEIEIKRYYPPNRKELKSTRLKIRRIIDKHTKGDVAWEANVRSNQDTIDSILREDKMKELADDLSEIDFKKFCDLKTTTIKGCMKMILKTNRGNK</sequence>
<evidence type="ECO:0000256" key="2">
    <source>
        <dbReference type="ARBA" id="ARBA00004922"/>
    </source>
</evidence>
<dbReference type="GO" id="GO:0006487">
    <property type="term" value="P:protein N-linked glycosylation"/>
    <property type="evidence" value="ECO:0007669"/>
    <property type="project" value="TreeGrafter"/>
</dbReference>
<feature type="transmembrane region" description="Helical" evidence="12">
    <location>
        <begin position="328"/>
        <end position="354"/>
    </location>
</feature>
<feature type="transmembrane region" description="Helical" evidence="12">
    <location>
        <begin position="160"/>
        <end position="185"/>
    </location>
</feature>
<evidence type="ECO:0000256" key="4">
    <source>
        <dbReference type="ARBA" id="ARBA00022676"/>
    </source>
</evidence>
<dbReference type="UniPathway" id="UPA00378"/>
<evidence type="ECO:0000256" key="10">
    <source>
        <dbReference type="ARBA" id="ARBA00044721"/>
    </source>
</evidence>
<keyword evidence="7 12" id="KW-0256">Endoplasmic reticulum</keyword>
<feature type="transmembrane region" description="Helical" evidence="12">
    <location>
        <begin position="85"/>
        <end position="102"/>
    </location>
</feature>
<evidence type="ECO:0000256" key="6">
    <source>
        <dbReference type="ARBA" id="ARBA00022692"/>
    </source>
</evidence>
<feature type="transmembrane region" description="Helical" evidence="12">
    <location>
        <begin position="114"/>
        <end position="131"/>
    </location>
</feature>
<evidence type="ECO:0000256" key="5">
    <source>
        <dbReference type="ARBA" id="ARBA00022679"/>
    </source>
</evidence>
<dbReference type="GO" id="GO:0052917">
    <property type="term" value="F:dol-P-Man:Man(7)GlcNAc(2)-PP-Dol alpha-1,6-mannosyltransferase activity"/>
    <property type="evidence" value="ECO:0007669"/>
    <property type="project" value="UniProtKB-EC"/>
</dbReference>
<evidence type="ECO:0000256" key="12">
    <source>
        <dbReference type="RuleBase" id="RU363075"/>
    </source>
</evidence>
<name>U5EW52_9DIPT</name>
<evidence type="ECO:0000256" key="9">
    <source>
        <dbReference type="ARBA" id="ARBA00023136"/>
    </source>
</evidence>
<dbReference type="PANTHER" id="PTHR22760">
    <property type="entry name" value="GLYCOSYLTRANSFERASE"/>
    <property type="match status" value="1"/>
</dbReference>
<keyword evidence="8 12" id="KW-1133">Transmembrane helix</keyword>
<evidence type="ECO:0000256" key="13">
    <source>
        <dbReference type="SAM" id="SignalP"/>
    </source>
</evidence>